<name>A0AAP9KT01_9BACL</name>
<dbReference type="InterPro" id="IPR001310">
    <property type="entry name" value="Histidine_triad_HIT"/>
</dbReference>
<evidence type="ECO:0000313" key="5">
    <source>
        <dbReference type="EMBL" id="QGS08996.1"/>
    </source>
</evidence>
<dbReference type="PROSITE" id="PS51084">
    <property type="entry name" value="HIT_2"/>
    <property type="match status" value="1"/>
</dbReference>
<dbReference type="PANTHER" id="PTHR46648:SF1">
    <property type="entry name" value="ADENOSINE 5'-MONOPHOSPHORAMIDASE HNT1"/>
    <property type="match status" value="1"/>
</dbReference>
<accession>A0AAP9KT01</accession>
<evidence type="ECO:0000256" key="2">
    <source>
        <dbReference type="PIRSR" id="PIRSR601310-3"/>
    </source>
</evidence>
<dbReference type="InterPro" id="IPR011146">
    <property type="entry name" value="HIT-like"/>
</dbReference>
<gene>
    <name evidence="5" type="ORF">FOC49_03485</name>
</gene>
<feature type="active site" description="Tele-AMP-histidine intermediate" evidence="1">
    <location>
        <position position="99"/>
    </location>
</feature>
<dbReference type="RefSeq" id="WP_004634034.1">
    <property type="nucleotide sequence ID" value="NZ_CAJPMP010000024.1"/>
</dbReference>
<dbReference type="InterPro" id="IPR019808">
    <property type="entry name" value="Histidine_triad_CS"/>
</dbReference>
<sequence length="141" mass="16343">MEKTIFEKIIDGEIPSYKIYEDEYVYSFLDVFPITKGHTLVIPKKHSRNILDCDPETAANIGRVLPKIANAVKEAYNCDGINIFQNNEEYAGQSVFHLHFHIVPRYKDKDTNFDNLEIAWPPQKLEPADFEKIQESIVKNL</sequence>
<dbReference type="GO" id="GO:0009117">
    <property type="term" value="P:nucleotide metabolic process"/>
    <property type="evidence" value="ECO:0007669"/>
    <property type="project" value="TreeGrafter"/>
</dbReference>
<dbReference type="AlphaFoldDB" id="A0AAP9KT01"/>
<dbReference type="SUPFAM" id="SSF54197">
    <property type="entry name" value="HIT-like"/>
    <property type="match status" value="1"/>
</dbReference>
<evidence type="ECO:0000256" key="3">
    <source>
        <dbReference type="PROSITE-ProRule" id="PRU00464"/>
    </source>
</evidence>
<organism evidence="5 6">
    <name type="scientific">Gemella morbillorum</name>
    <dbReference type="NCBI Taxonomy" id="29391"/>
    <lineage>
        <taxon>Bacteria</taxon>
        <taxon>Bacillati</taxon>
        <taxon>Bacillota</taxon>
        <taxon>Bacilli</taxon>
        <taxon>Bacillales</taxon>
        <taxon>Gemellaceae</taxon>
        <taxon>Gemella</taxon>
    </lineage>
</organism>
<dbReference type="PANTHER" id="PTHR46648">
    <property type="entry name" value="HIT FAMILY PROTEIN 1"/>
    <property type="match status" value="1"/>
</dbReference>
<dbReference type="PRINTS" id="PR00332">
    <property type="entry name" value="HISTRIAD"/>
</dbReference>
<keyword evidence="6" id="KW-1185">Reference proteome</keyword>
<evidence type="ECO:0000259" key="4">
    <source>
        <dbReference type="PROSITE" id="PS51084"/>
    </source>
</evidence>
<evidence type="ECO:0000256" key="1">
    <source>
        <dbReference type="PIRSR" id="PIRSR601310-1"/>
    </source>
</evidence>
<dbReference type="InterPro" id="IPR036265">
    <property type="entry name" value="HIT-like_sf"/>
</dbReference>
<feature type="domain" description="HIT" evidence="4">
    <location>
        <begin position="5"/>
        <end position="113"/>
    </location>
</feature>
<dbReference type="PROSITE" id="PS00892">
    <property type="entry name" value="HIT_1"/>
    <property type="match status" value="1"/>
</dbReference>
<proteinExistence type="predicted"/>
<dbReference type="Proteomes" id="UP000425411">
    <property type="component" value="Chromosome"/>
</dbReference>
<dbReference type="Pfam" id="PF01230">
    <property type="entry name" value="HIT"/>
    <property type="match status" value="1"/>
</dbReference>
<dbReference type="EMBL" id="CP046314">
    <property type="protein sequence ID" value="QGS08996.1"/>
    <property type="molecule type" value="Genomic_DNA"/>
</dbReference>
<dbReference type="CDD" id="cd01277">
    <property type="entry name" value="HINT_subgroup"/>
    <property type="match status" value="1"/>
</dbReference>
<dbReference type="GO" id="GO:0003824">
    <property type="term" value="F:catalytic activity"/>
    <property type="evidence" value="ECO:0007669"/>
    <property type="project" value="InterPro"/>
</dbReference>
<dbReference type="InterPro" id="IPR039384">
    <property type="entry name" value="HINT"/>
</dbReference>
<protein>
    <submittedName>
        <fullName evidence="5">HIT domain-containing protein</fullName>
    </submittedName>
</protein>
<evidence type="ECO:0000313" key="6">
    <source>
        <dbReference type="Proteomes" id="UP000425411"/>
    </source>
</evidence>
<reference evidence="5 6" key="1">
    <citation type="submission" date="2019-11" db="EMBL/GenBank/DDBJ databases">
        <title>FDA dAtabase for Regulatory Grade micrObial Sequences (FDA-ARGOS): Supporting development and validation of Infectious Disease Dx tests.</title>
        <authorList>
            <person name="Turner S."/>
            <person name="Byrd R."/>
            <person name="Tallon L."/>
            <person name="Sadzewicz L."/>
            <person name="Vavikolanu K."/>
            <person name="Mehta A."/>
            <person name="Aluvathingal J."/>
            <person name="Nadendla S."/>
            <person name="Myers T."/>
            <person name="Yan Y."/>
            <person name="Sichtig H."/>
        </authorList>
    </citation>
    <scope>NUCLEOTIDE SEQUENCE [LARGE SCALE GENOMIC DNA]</scope>
    <source>
        <strain evidence="5 6">FDAARGOS_741</strain>
    </source>
</reference>
<feature type="short sequence motif" description="Histidine triad motif" evidence="2 3">
    <location>
        <begin position="97"/>
        <end position="101"/>
    </location>
</feature>
<dbReference type="Gene3D" id="3.30.428.10">
    <property type="entry name" value="HIT-like"/>
    <property type="match status" value="1"/>
</dbReference>